<dbReference type="Gene3D" id="3.40.640.10">
    <property type="entry name" value="Type I PLP-dependent aspartate aminotransferase-like (Major domain)"/>
    <property type="match status" value="1"/>
</dbReference>
<comment type="caution">
    <text evidence="4">The sequence shown here is derived from an EMBL/GenBank/DDBJ whole genome shotgun (WGS) entry which is preliminary data.</text>
</comment>
<evidence type="ECO:0000256" key="1">
    <source>
        <dbReference type="ARBA" id="ARBA00001933"/>
    </source>
</evidence>
<keyword evidence="2" id="KW-0663">Pyridoxal phosphate</keyword>
<dbReference type="EMBL" id="JAVLET010000009">
    <property type="protein sequence ID" value="KAL0467527.1"/>
    <property type="molecule type" value="Genomic_DNA"/>
</dbReference>
<dbReference type="Proteomes" id="UP001451303">
    <property type="component" value="Unassembled WGS sequence"/>
</dbReference>
<sequence length="668" mass="73470">MGEKGIIEHPELLKLGEPLPPGNPHGISVHLPTWEDTLGWAKRDPRVVDTMKTGYPRFFIPRVVERLADRLLEHFAQLRSHSDNDFDLKNKHALIVSTGHHALMCRQFFRQKFDSTPDQKVTFPILIVHWDGTISLVPEHHQHHLPTIKAQPPQPPLGQEDIFLVPYPIDMFPFAKSFWQHTGFGISSRRATYWMDFAPFFFPSSPPTSTSSDHPPKPPTPITFNQGDTTTALSLLRTRLAKSYSTPFSPVSPSDIFLYPTGMSSTAALSSAIKSLVLSTPSSTPNHLVPSAHSPPRTPTVALYGFLYVDTLKLLSTLLGFTLHLFPYSTPLSSLSQSLASGDLQIDLLVTEFPGNPLMQSPDVSELYELSRRHGFALVVDDTVGGTGANVNVLGKSDAVVSSLTKMVSGGCDVMGGCLVLNPGGNGYGVLKGMLEGGDMNGGMDGGGTMDGDGKGAGEERKRDSGYAADIESKDKAVGNGIKEEIKGETTSKKQGAQRREEERAWFPADIAVMERNSRDFVHRVRKASANAEWLVHNLLRPHASVQEVYYPKESLTEDIYEQFRVKPTADENEGEGGYGFLVSIKFLTPAKARAFYDAMAVAKGPSLGTNFTLCSAYTLLAHYRELEWAAEFGVVEDLVRISVGLEDKEWLGERVSRALKAAWECEE</sequence>
<dbReference type="InterPro" id="IPR015421">
    <property type="entry name" value="PyrdxlP-dep_Trfase_major"/>
</dbReference>
<protein>
    <submittedName>
        <fullName evidence="4">Cystathionine gamma-synthase</fullName>
    </submittedName>
</protein>
<evidence type="ECO:0000256" key="2">
    <source>
        <dbReference type="ARBA" id="ARBA00022898"/>
    </source>
</evidence>
<dbReference type="InterPro" id="IPR015422">
    <property type="entry name" value="PyrdxlP-dep_Trfase_small"/>
</dbReference>
<name>A0ABR3D490_NEUIN</name>
<dbReference type="SUPFAM" id="SSF53383">
    <property type="entry name" value="PLP-dependent transferases"/>
    <property type="match status" value="1"/>
</dbReference>
<evidence type="ECO:0000256" key="3">
    <source>
        <dbReference type="SAM" id="MobiDB-lite"/>
    </source>
</evidence>
<reference evidence="4 5" key="1">
    <citation type="submission" date="2023-09" db="EMBL/GenBank/DDBJ databases">
        <title>Multi-omics analysis of a traditional fermented food reveals byproduct-associated fungal strains for waste-to-food upcycling.</title>
        <authorList>
            <consortium name="Lawrence Berkeley National Laboratory"/>
            <person name="Rekdal V.M."/>
            <person name="Villalobos-Escobedo J.M."/>
            <person name="Rodriguez-Valeron N."/>
            <person name="Garcia M.O."/>
            <person name="Vasquez D.P."/>
            <person name="Damayanti I."/>
            <person name="Sorensen P.M."/>
            <person name="Baidoo E.E."/>
            <person name="De Carvalho A.C."/>
            <person name="Riley R."/>
            <person name="Lipzen A."/>
            <person name="He G."/>
            <person name="Yan M."/>
            <person name="Haridas S."/>
            <person name="Daum C."/>
            <person name="Yoshinaga Y."/>
            <person name="Ng V."/>
            <person name="Grigoriev I.V."/>
            <person name="Munk R."/>
            <person name="Nuraida L."/>
            <person name="Wijaya C.H."/>
            <person name="Morales P.-C."/>
            <person name="Keasling J.D."/>
        </authorList>
    </citation>
    <scope>NUCLEOTIDE SEQUENCE [LARGE SCALE GENOMIC DNA]</scope>
    <source>
        <strain evidence="4 5">FGSC 2613</strain>
    </source>
</reference>
<dbReference type="Pfam" id="PF01053">
    <property type="entry name" value="Cys_Met_Meta_PP"/>
    <property type="match status" value="1"/>
</dbReference>
<feature type="compositionally biased region" description="Basic and acidic residues" evidence="3">
    <location>
        <begin position="452"/>
        <end position="501"/>
    </location>
</feature>
<feature type="region of interest" description="Disordered" evidence="3">
    <location>
        <begin position="206"/>
        <end position="227"/>
    </location>
</feature>
<dbReference type="Gene3D" id="3.90.1150.10">
    <property type="entry name" value="Aspartate Aminotransferase, domain 1"/>
    <property type="match status" value="1"/>
</dbReference>
<dbReference type="InterPro" id="IPR000277">
    <property type="entry name" value="Cys/Met-Metab_PyrdxlP-dep_enz"/>
</dbReference>
<evidence type="ECO:0000313" key="5">
    <source>
        <dbReference type="Proteomes" id="UP001451303"/>
    </source>
</evidence>
<gene>
    <name evidence="4" type="ORF">QR685DRAFT_608350</name>
</gene>
<organism evidence="4 5">
    <name type="scientific">Neurospora intermedia</name>
    <dbReference type="NCBI Taxonomy" id="5142"/>
    <lineage>
        <taxon>Eukaryota</taxon>
        <taxon>Fungi</taxon>
        <taxon>Dikarya</taxon>
        <taxon>Ascomycota</taxon>
        <taxon>Pezizomycotina</taxon>
        <taxon>Sordariomycetes</taxon>
        <taxon>Sordariomycetidae</taxon>
        <taxon>Sordariales</taxon>
        <taxon>Sordariaceae</taxon>
        <taxon>Neurospora</taxon>
    </lineage>
</organism>
<dbReference type="InterPro" id="IPR015424">
    <property type="entry name" value="PyrdxlP-dep_Trfase"/>
</dbReference>
<dbReference type="PANTHER" id="PTHR42699:SF1">
    <property type="entry name" value="CYSTATHIONINE GAMMA-SYNTHASE-RELATED"/>
    <property type="match status" value="1"/>
</dbReference>
<feature type="region of interest" description="Disordered" evidence="3">
    <location>
        <begin position="445"/>
        <end position="501"/>
    </location>
</feature>
<proteinExistence type="predicted"/>
<keyword evidence="5" id="KW-1185">Reference proteome</keyword>
<evidence type="ECO:0000313" key="4">
    <source>
        <dbReference type="EMBL" id="KAL0467527.1"/>
    </source>
</evidence>
<dbReference type="InterPro" id="IPR051750">
    <property type="entry name" value="Trans-sulfuration_enzymes"/>
</dbReference>
<accession>A0ABR3D490</accession>
<comment type="cofactor">
    <cofactor evidence="1">
        <name>pyridoxal 5'-phosphate</name>
        <dbReference type="ChEBI" id="CHEBI:597326"/>
    </cofactor>
</comment>
<dbReference type="PANTHER" id="PTHR42699">
    <property type="match status" value="1"/>
</dbReference>